<name>A0A918E267_9ACTN</name>
<evidence type="ECO:0000313" key="2">
    <source>
        <dbReference type="EMBL" id="GGO98569.1"/>
    </source>
</evidence>
<dbReference type="InterPro" id="IPR011089">
    <property type="entry name" value="GmrSD_C"/>
</dbReference>
<reference evidence="2" key="2">
    <citation type="submission" date="2020-09" db="EMBL/GenBank/DDBJ databases">
        <authorList>
            <person name="Sun Q."/>
            <person name="Zhou Y."/>
        </authorList>
    </citation>
    <scope>NUCLEOTIDE SEQUENCE</scope>
    <source>
        <strain evidence="2">CGMCC 4.7201</strain>
    </source>
</reference>
<protein>
    <recommendedName>
        <fullName evidence="1">GmrSD restriction endonucleases C-terminal domain-containing protein</fullName>
    </recommendedName>
</protein>
<dbReference type="PANTHER" id="PTHR24094">
    <property type="entry name" value="SECRETED PROTEIN"/>
    <property type="match status" value="1"/>
</dbReference>
<proteinExistence type="predicted"/>
<dbReference type="Proteomes" id="UP000641932">
    <property type="component" value="Unassembled WGS sequence"/>
</dbReference>
<organism evidence="2 3">
    <name type="scientific">Wenjunlia tyrosinilytica</name>
    <dbReference type="NCBI Taxonomy" id="1544741"/>
    <lineage>
        <taxon>Bacteria</taxon>
        <taxon>Bacillati</taxon>
        <taxon>Actinomycetota</taxon>
        <taxon>Actinomycetes</taxon>
        <taxon>Kitasatosporales</taxon>
        <taxon>Streptomycetaceae</taxon>
        <taxon>Wenjunlia</taxon>
    </lineage>
</organism>
<keyword evidence="3" id="KW-1185">Reference proteome</keyword>
<comment type="caution">
    <text evidence="2">The sequence shown here is derived from an EMBL/GenBank/DDBJ whole genome shotgun (WGS) entry which is preliminary data.</text>
</comment>
<dbReference type="Pfam" id="PF07510">
    <property type="entry name" value="GmrSD_C"/>
    <property type="match status" value="1"/>
</dbReference>
<dbReference type="PANTHER" id="PTHR24094:SF15">
    <property type="entry name" value="AMP-DEPENDENT SYNTHETASE_LIGASE DOMAIN-CONTAINING PROTEIN-RELATED"/>
    <property type="match status" value="1"/>
</dbReference>
<dbReference type="EMBL" id="BMMS01000039">
    <property type="protein sequence ID" value="GGO98569.1"/>
    <property type="molecule type" value="Genomic_DNA"/>
</dbReference>
<evidence type="ECO:0000259" key="1">
    <source>
        <dbReference type="Pfam" id="PF07510"/>
    </source>
</evidence>
<accession>A0A918E267</accession>
<dbReference type="AlphaFoldDB" id="A0A918E267"/>
<evidence type="ECO:0000313" key="3">
    <source>
        <dbReference type="Proteomes" id="UP000641932"/>
    </source>
</evidence>
<reference evidence="2" key="1">
    <citation type="journal article" date="2014" name="Int. J. Syst. Evol. Microbiol.">
        <title>Complete genome sequence of Corynebacterium casei LMG S-19264T (=DSM 44701T), isolated from a smear-ripened cheese.</title>
        <authorList>
            <consortium name="US DOE Joint Genome Institute (JGI-PGF)"/>
            <person name="Walter F."/>
            <person name="Albersmeier A."/>
            <person name="Kalinowski J."/>
            <person name="Ruckert C."/>
        </authorList>
    </citation>
    <scope>NUCLEOTIDE SEQUENCE</scope>
    <source>
        <strain evidence="2">CGMCC 4.7201</strain>
    </source>
</reference>
<gene>
    <name evidence="2" type="ORF">GCM10012280_63010</name>
</gene>
<feature type="domain" description="GmrSD restriction endonucleases C-terminal" evidence="1">
    <location>
        <begin position="31"/>
        <end position="128"/>
    </location>
</feature>
<sequence length="144" mass="15563">MIAEAVGAPVQGAGCALTGGTWYSVYDDTYITDAKGLDVDHRVPLAEAWDSGASEWTAARRQAYANDLDDDRALIAVTAKSNRSKADQDPATWMPPSAGDACDYITHWVAIKTRWSLTADPTEHATLTHWASQCPNAPVQAERT</sequence>